<reference evidence="2 3" key="1">
    <citation type="submission" date="2016-10" db="EMBL/GenBank/DDBJ databases">
        <authorList>
            <person name="de Groot N.N."/>
        </authorList>
    </citation>
    <scope>NUCLEOTIDE SEQUENCE [LARGE SCALE GENOMIC DNA]</scope>
    <source>
        <strain evidence="2 3">PYCC 4715</strain>
    </source>
</reference>
<dbReference type="EMBL" id="LT635766">
    <property type="protein sequence ID" value="SGZ54073.1"/>
    <property type="molecule type" value="Genomic_DNA"/>
</dbReference>
<feature type="compositionally biased region" description="Polar residues" evidence="1">
    <location>
        <begin position="47"/>
        <end position="65"/>
    </location>
</feature>
<evidence type="ECO:0000313" key="2">
    <source>
        <dbReference type="EMBL" id="SGZ54073.1"/>
    </source>
</evidence>
<proteinExistence type="predicted"/>
<dbReference type="AlphaFoldDB" id="A0A1L0BRT9"/>
<evidence type="ECO:0000256" key="1">
    <source>
        <dbReference type="SAM" id="MobiDB-lite"/>
    </source>
</evidence>
<feature type="region of interest" description="Disordered" evidence="1">
    <location>
        <begin position="1"/>
        <end position="73"/>
    </location>
</feature>
<feature type="compositionally biased region" description="Polar residues" evidence="1">
    <location>
        <begin position="9"/>
        <end position="21"/>
    </location>
</feature>
<name>A0A1L0BRT9_9ASCO</name>
<protein>
    <submittedName>
        <fullName evidence="2">CIC11C00000004619</fullName>
    </submittedName>
</protein>
<organism evidence="2 3">
    <name type="scientific">Sungouiella intermedia</name>
    <dbReference type="NCBI Taxonomy" id="45354"/>
    <lineage>
        <taxon>Eukaryota</taxon>
        <taxon>Fungi</taxon>
        <taxon>Dikarya</taxon>
        <taxon>Ascomycota</taxon>
        <taxon>Saccharomycotina</taxon>
        <taxon>Pichiomycetes</taxon>
        <taxon>Metschnikowiaceae</taxon>
        <taxon>Sungouiella</taxon>
    </lineage>
</organism>
<evidence type="ECO:0000313" key="3">
    <source>
        <dbReference type="Proteomes" id="UP000182259"/>
    </source>
</evidence>
<gene>
    <name evidence="2" type="ORF">SAMEA4029009_CIC11G00000004619</name>
</gene>
<dbReference type="Proteomes" id="UP000182259">
    <property type="component" value="Chromosome III"/>
</dbReference>
<accession>A0A1L0BRT9</accession>
<sequence length="284" mass="31640">MLDIPHTPPSASQARNQNRTAQGPIPHFQLPKPPKTPAKTPAKKGIQTPSSKSHNSQLKTPNTGKLNKVLFGEKSSMLFPPTPDFTPHRSPRSVRKKRPNFDDLFALSTHMEMGMFLPNHASVGSGRKLASPMKSLKAPLALDLSELSQINENLTFEEDPYDDSIMLSPTKLPRRKKQALLNTPGGQLITDEKVKMWHGDSYHSGFSSDEESEFGAPGPKLINPFVTSTEPPAKKVKNPFNNTTEIDFSTHNEFINHRTGERKVEALLESQRKFKPKKIDFSGI</sequence>